<name>A0ABV7UM39_9HYPH</name>
<reference evidence="4" key="1">
    <citation type="journal article" date="2019" name="Int. J. Syst. Evol. Microbiol.">
        <title>The Global Catalogue of Microorganisms (GCM) 10K type strain sequencing project: providing services to taxonomists for standard genome sequencing and annotation.</title>
        <authorList>
            <consortium name="The Broad Institute Genomics Platform"/>
            <consortium name="The Broad Institute Genome Sequencing Center for Infectious Disease"/>
            <person name="Wu L."/>
            <person name="Ma J."/>
        </authorList>
    </citation>
    <scope>NUCLEOTIDE SEQUENCE [LARGE SCALE GENOMIC DNA]</scope>
    <source>
        <strain evidence="4">KCTC 42282</strain>
    </source>
</reference>
<dbReference type="EMBL" id="JBHRYC010000100">
    <property type="protein sequence ID" value="MFC3639811.1"/>
    <property type="molecule type" value="Genomic_DNA"/>
</dbReference>
<dbReference type="RefSeq" id="WP_376853177.1">
    <property type="nucleotide sequence ID" value="NZ_JBHRYC010000100.1"/>
</dbReference>
<dbReference type="InterPro" id="IPR000620">
    <property type="entry name" value="EamA_dom"/>
</dbReference>
<organism evidence="3 4">
    <name type="scientific">Camelimonas fluminis</name>
    <dbReference type="NCBI Taxonomy" id="1576911"/>
    <lineage>
        <taxon>Bacteria</taxon>
        <taxon>Pseudomonadati</taxon>
        <taxon>Pseudomonadota</taxon>
        <taxon>Alphaproteobacteria</taxon>
        <taxon>Hyphomicrobiales</taxon>
        <taxon>Chelatococcaceae</taxon>
        <taxon>Camelimonas</taxon>
    </lineage>
</organism>
<feature type="domain" description="EamA" evidence="2">
    <location>
        <begin position="11"/>
        <end position="108"/>
    </location>
</feature>
<feature type="transmembrane region" description="Helical" evidence="1">
    <location>
        <begin position="80"/>
        <end position="99"/>
    </location>
</feature>
<feature type="transmembrane region" description="Helical" evidence="1">
    <location>
        <begin position="12"/>
        <end position="34"/>
    </location>
</feature>
<dbReference type="Pfam" id="PF00892">
    <property type="entry name" value="EamA"/>
    <property type="match status" value="1"/>
</dbReference>
<dbReference type="Proteomes" id="UP001595704">
    <property type="component" value="Unassembled WGS sequence"/>
</dbReference>
<evidence type="ECO:0000256" key="1">
    <source>
        <dbReference type="SAM" id="Phobius"/>
    </source>
</evidence>
<keyword evidence="1" id="KW-0472">Membrane</keyword>
<accession>A0ABV7UM39</accession>
<feature type="non-terminal residue" evidence="3">
    <location>
        <position position="134"/>
    </location>
</feature>
<comment type="caution">
    <text evidence="3">The sequence shown here is derived from an EMBL/GenBank/DDBJ whole genome shotgun (WGS) entry which is preliminary data.</text>
</comment>
<protein>
    <submittedName>
        <fullName evidence="3">EamA family transporter</fullName>
    </submittedName>
</protein>
<gene>
    <name evidence="3" type="ORF">ACFONL_20940</name>
</gene>
<evidence type="ECO:0000259" key="2">
    <source>
        <dbReference type="Pfam" id="PF00892"/>
    </source>
</evidence>
<feature type="transmembrane region" description="Helical" evidence="1">
    <location>
        <begin position="40"/>
        <end position="60"/>
    </location>
</feature>
<keyword evidence="1" id="KW-1133">Transmembrane helix</keyword>
<sequence>MSRPILSATTKGILACLLAVTSFGLMFPVMASALKRVDPFSFTSLRYLTAAGASVILLLVKEGPQAFRIRGEPCGRAWLLGSLGFAGFGFFVFLGQQMAGHDGALMTSIMAATQPLERFSIIMVHIRMKRSSSH</sequence>
<evidence type="ECO:0000313" key="4">
    <source>
        <dbReference type="Proteomes" id="UP001595704"/>
    </source>
</evidence>
<keyword evidence="4" id="KW-1185">Reference proteome</keyword>
<evidence type="ECO:0000313" key="3">
    <source>
        <dbReference type="EMBL" id="MFC3639811.1"/>
    </source>
</evidence>
<proteinExistence type="predicted"/>
<keyword evidence="1" id="KW-0812">Transmembrane</keyword>